<evidence type="ECO:0000256" key="9">
    <source>
        <dbReference type="PIRNR" id="PIRNR004862"/>
    </source>
</evidence>
<keyword evidence="4" id="KW-1003">Cell membrane</keyword>
<keyword evidence="8 9" id="KW-0975">Bacterial flagellum</keyword>
<protein>
    <recommendedName>
        <fullName evidence="9">Flagellar M-ring protein</fullName>
    </recommendedName>
</protein>
<evidence type="ECO:0000313" key="15">
    <source>
        <dbReference type="Proteomes" id="UP000321374"/>
    </source>
</evidence>
<dbReference type="PIRSF" id="PIRSF004862">
    <property type="entry name" value="FliF"/>
    <property type="match status" value="1"/>
</dbReference>
<comment type="similarity">
    <text evidence="3 9">Belongs to the FliF family.</text>
</comment>
<feature type="region of interest" description="Disordered" evidence="10">
    <location>
        <begin position="279"/>
        <end position="360"/>
    </location>
</feature>
<dbReference type="OrthoDB" id="8554211at2"/>
<feature type="compositionally biased region" description="Polar residues" evidence="10">
    <location>
        <begin position="299"/>
        <end position="312"/>
    </location>
</feature>
<dbReference type="STRING" id="1122236.GCA_000378225_00050"/>
<sequence length="569" mass="60425">MAADAALLTTNDESNSTPNMFGQLGQKLLLVAGIAAIVAVMVVFWLWSQKPDYRVLFSNFADKDGGAIVAELEKLNIPYQFAEGGNAILVPADQVHQARLKLAAQGLPKGGNIGFELLENQKFGVSQFVEQVNFQRGLEGELERSIQSISAVQAARIHLAIPKPSVFVREQQYPTASVLLNLHNARRLDAQQVAAVVHLVASSVPNLSADHVTVVDQNGNLLSDNANKIKQNGLDPEQMAYVESMQNSIARRVEAIITPIVGARNVHAETSAEIDFSMTEQANESYKPNTKPDDMAIRSAQSRESQSVSGNNGAVPGALSNQPPGESTAPINAPGAQAPGEEGAAPTAPPAPPQNTQKDTTTNYELDKTVSYVQQPKGGIKRLHVAVVVNHIPVVDSTGKTTYRALNAAEKQQVSDLAMQAMGFNKERGDSISVVNTPFIAEAQEKLAEPPLWKDPLAIEYGKDALRFIAGLIVLMMIYKKLLKPMANKLTGADKKQLALAGTAALGGPDGAAAAGAGADGEDALVTLSGDATALPSSLDQTLEAAKQVAKENPRMVAQVVSSWTSAEK</sequence>
<keyword evidence="14" id="KW-0282">Flagellum</keyword>
<dbReference type="AlphaFoldDB" id="A0A5C7WI07"/>
<evidence type="ECO:0000256" key="6">
    <source>
        <dbReference type="ARBA" id="ARBA00022989"/>
    </source>
</evidence>
<dbReference type="EMBL" id="SSGG01000057">
    <property type="protein sequence ID" value="TXI37377.1"/>
    <property type="molecule type" value="Genomic_DNA"/>
</dbReference>
<name>A0A5C7WI07_METME</name>
<accession>A0A5C7WI07</accession>
<dbReference type="InterPro" id="IPR045851">
    <property type="entry name" value="AMP-bd_C_sf"/>
</dbReference>
<comment type="caution">
    <text evidence="14">The sequence shown here is derived from an EMBL/GenBank/DDBJ whole genome shotgun (WGS) entry which is preliminary data.</text>
</comment>
<feature type="domain" description="Flagellar M-ring C-terminal" evidence="13">
    <location>
        <begin position="258"/>
        <end position="439"/>
    </location>
</feature>
<evidence type="ECO:0000256" key="4">
    <source>
        <dbReference type="ARBA" id="ARBA00022475"/>
    </source>
</evidence>
<keyword evidence="6 11" id="KW-1133">Transmembrane helix</keyword>
<evidence type="ECO:0000259" key="12">
    <source>
        <dbReference type="Pfam" id="PF01514"/>
    </source>
</evidence>
<evidence type="ECO:0000256" key="10">
    <source>
        <dbReference type="SAM" id="MobiDB-lite"/>
    </source>
</evidence>
<dbReference type="RefSeq" id="WP_124553099.1">
    <property type="nucleotide sequence ID" value="NZ_CP033953.1"/>
</dbReference>
<keyword evidence="14" id="KW-0966">Cell projection</keyword>
<dbReference type="InterPro" id="IPR043427">
    <property type="entry name" value="YscJ/FliF"/>
</dbReference>
<evidence type="ECO:0000256" key="3">
    <source>
        <dbReference type="ARBA" id="ARBA00007971"/>
    </source>
</evidence>
<dbReference type="PANTHER" id="PTHR30046">
    <property type="entry name" value="FLAGELLAR M-RING PROTEIN"/>
    <property type="match status" value="1"/>
</dbReference>
<dbReference type="GO" id="GO:0009431">
    <property type="term" value="C:bacterial-type flagellum basal body, MS ring"/>
    <property type="evidence" value="ECO:0007669"/>
    <property type="project" value="InterPro"/>
</dbReference>
<evidence type="ECO:0000256" key="8">
    <source>
        <dbReference type="ARBA" id="ARBA00023143"/>
    </source>
</evidence>
<keyword evidence="14" id="KW-0969">Cilium</keyword>
<dbReference type="GO" id="GO:0071973">
    <property type="term" value="P:bacterial-type flagellum-dependent cell motility"/>
    <property type="evidence" value="ECO:0007669"/>
    <property type="project" value="InterPro"/>
</dbReference>
<dbReference type="GO" id="GO:0003774">
    <property type="term" value="F:cytoskeletal motor activity"/>
    <property type="evidence" value="ECO:0007669"/>
    <property type="project" value="InterPro"/>
</dbReference>
<evidence type="ECO:0000256" key="1">
    <source>
        <dbReference type="ARBA" id="ARBA00004117"/>
    </source>
</evidence>
<feature type="compositionally biased region" description="Polar residues" evidence="10">
    <location>
        <begin position="279"/>
        <end position="288"/>
    </location>
</feature>
<dbReference type="InterPro" id="IPR013556">
    <property type="entry name" value="Flag_M-ring_C"/>
</dbReference>
<dbReference type="InterPro" id="IPR000067">
    <property type="entry name" value="FlgMring_FliF"/>
</dbReference>
<feature type="domain" description="Flagellar M-ring N-terminal" evidence="12">
    <location>
        <begin position="49"/>
        <end position="223"/>
    </location>
</feature>
<dbReference type="GO" id="GO:0005886">
    <property type="term" value="C:plasma membrane"/>
    <property type="evidence" value="ECO:0007669"/>
    <property type="project" value="UniProtKB-SubCell"/>
</dbReference>
<reference evidence="14 15" key="1">
    <citation type="submission" date="2018-09" db="EMBL/GenBank/DDBJ databases">
        <title>Metagenome Assembled Genomes from an Advanced Water Purification Facility.</title>
        <authorList>
            <person name="Stamps B.W."/>
            <person name="Spear J.R."/>
        </authorList>
    </citation>
    <scope>NUCLEOTIDE SEQUENCE [LARGE SCALE GENOMIC DNA]</scope>
    <source>
        <strain evidence="14">Bin_42_2</strain>
    </source>
</reference>
<evidence type="ECO:0000259" key="13">
    <source>
        <dbReference type="Pfam" id="PF08345"/>
    </source>
</evidence>
<dbReference type="InterPro" id="IPR006182">
    <property type="entry name" value="FliF_N_dom"/>
</dbReference>
<dbReference type="Pfam" id="PF08345">
    <property type="entry name" value="YscJ_FliF_C"/>
    <property type="match status" value="1"/>
</dbReference>
<keyword evidence="7 11" id="KW-0472">Membrane</keyword>
<evidence type="ECO:0000256" key="5">
    <source>
        <dbReference type="ARBA" id="ARBA00022692"/>
    </source>
</evidence>
<dbReference type="Gene3D" id="3.30.300.30">
    <property type="match status" value="1"/>
</dbReference>
<evidence type="ECO:0000256" key="7">
    <source>
        <dbReference type="ARBA" id="ARBA00023136"/>
    </source>
</evidence>
<dbReference type="Proteomes" id="UP000321374">
    <property type="component" value="Unassembled WGS sequence"/>
</dbReference>
<dbReference type="PRINTS" id="PR01009">
    <property type="entry name" value="FLGMRINGFLIF"/>
</dbReference>
<dbReference type="Pfam" id="PF01514">
    <property type="entry name" value="YscJ_FliF"/>
    <property type="match status" value="1"/>
</dbReference>
<organism evidence="14 15">
    <name type="scientific">Methylophilus methylotrophus</name>
    <name type="common">Bacterium W3A1</name>
    <dbReference type="NCBI Taxonomy" id="17"/>
    <lineage>
        <taxon>Bacteria</taxon>
        <taxon>Pseudomonadati</taxon>
        <taxon>Pseudomonadota</taxon>
        <taxon>Betaproteobacteria</taxon>
        <taxon>Nitrosomonadales</taxon>
        <taxon>Methylophilaceae</taxon>
        <taxon>Methylophilus</taxon>
    </lineage>
</organism>
<dbReference type="NCBIfam" id="TIGR00206">
    <property type="entry name" value="fliF"/>
    <property type="match status" value="1"/>
</dbReference>
<comment type="subcellular location">
    <subcellularLocation>
        <location evidence="1 9">Bacterial flagellum basal body</location>
    </subcellularLocation>
    <subcellularLocation>
        <location evidence="2">Cell membrane</location>
        <topology evidence="2">Multi-pass membrane protein</topology>
    </subcellularLocation>
</comment>
<comment type="function">
    <text evidence="9">The M ring may be actively involved in energy transduction.</text>
</comment>
<evidence type="ECO:0000313" key="14">
    <source>
        <dbReference type="EMBL" id="TXI37377.1"/>
    </source>
</evidence>
<proteinExistence type="inferred from homology"/>
<feature type="transmembrane region" description="Helical" evidence="11">
    <location>
        <begin position="28"/>
        <end position="47"/>
    </location>
</feature>
<evidence type="ECO:0000256" key="2">
    <source>
        <dbReference type="ARBA" id="ARBA00004651"/>
    </source>
</evidence>
<feature type="compositionally biased region" description="Low complexity" evidence="10">
    <location>
        <begin position="332"/>
        <end position="346"/>
    </location>
</feature>
<dbReference type="PANTHER" id="PTHR30046:SF0">
    <property type="entry name" value="FLAGELLAR M-RING PROTEIN"/>
    <property type="match status" value="1"/>
</dbReference>
<keyword evidence="5 11" id="KW-0812">Transmembrane</keyword>
<evidence type="ECO:0000256" key="11">
    <source>
        <dbReference type="SAM" id="Phobius"/>
    </source>
</evidence>
<gene>
    <name evidence="14" type="primary">fliF</name>
    <name evidence="14" type="ORF">E6Q51_03415</name>
</gene>